<evidence type="ECO:0000256" key="8">
    <source>
        <dbReference type="RuleBase" id="RU362042"/>
    </source>
</evidence>
<comment type="catalytic activity">
    <reaction evidence="1 8">
        <text>Cleavage of hydrophobic, N-terminal signal or leader sequences from secreted and periplasmic proteins.</text>
        <dbReference type="EC" id="3.4.21.89"/>
    </reaction>
</comment>
<dbReference type="PROSITE" id="PS00761">
    <property type="entry name" value="SPASE_I_3"/>
    <property type="match status" value="1"/>
</dbReference>
<dbReference type="PROSITE" id="PS00501">
    <property type="entry name" value="SPASE_I_1"/>
    <property type="match status" value="1"/>
</dbReference>
<proteinExistence type="inferred from homology"/>
<comment type="caution">
    <text evidence="10">The sequence shown here is derived from an EMBL/GenBank/DDBJ whole genome shotgun (WGS) entry which is preliminary data.</text>
</comment>
<dbReference type="InterPro" id="IPR019533">
    <property type="entry name" value="Peptidase_S26"/>
</dbReference>
<dbReference type="InterPro" id="IPR036286">
    <property type="entry name" value="LexA/Signal_pep-like_sf"/>
</dbReference>
<evidence type="ECO:0000256" key="6">
    <source>
        <dbReference type="ARBA" id="ARBA00022801"/>
    </source>
</evidence>
<dbReference type="GO" id="GO:0006465">
    <property type="term" value="P:signal peptide processing"/>
    <property type="evidence" value="ECO:0007669"/>
    <property type="project" value="InterPro"/>
</dbReference>
<feature type="domain" description="Peptidase S26" evidence="9">
    <location>
        <begin position="89"/>
        <end position="237"/>
    </location>
</feature>
<dbReference type="EC" id="3.4.21.89" evidence="4 8"/>
<keyword evidence="8" id="KW-1133">Transmembrane helix</keyword>
<dbReference type="GO" id="GO:0004252">
    <property type="term" value="F:serine-type endopeptidase activity"/>
    <property type="evidence" value="ECO:0007669"/>
    <property type="project" value="InterPro"/>
</dbReference>
<evidence type="ECO:0000256" key="3">
    <source>
        <dbReference type="ARBA" id="ARBA00009370"/>
    </source>
</evidence>
<dbReference type="InterPro" id="IPR019758">
    <property type="entry name" value="Pept_S26A_signal_pept_1_CS"/>
</dbReference>
<comment type="subcellular location">
    <subcellularLocation>
        <location evidence="2">Cell membrane</location>
        <topology evidence="2">Single-pass type II membrane protein</topology>
    </subcellularLocation>
    <subcellularLocation>
        <location evidence="8">Membrane</location>
        <topology evidence="8">Single-pass type II membrane protein</topology>
    </subcellularLocation>
</comment>
<dbReference type="EMBL" id="BOOY01000022">
    <property type="protein sequence ID" value="GIJ03588.1"/>
    <property type="molecule type" value="Genomic_DNA"/>
</dbReference>
<evidence type="ECO:0000313" key="11">
    <source>
        <dbReference type="Proteomes" id="UP000652013"/>
    </source>
</evidence>
<dbReference type="RefSeq" id="WP_203938858.1">
    <property type="nucleotide sequence ID" value="NZ_BAAAGJ010000022.1"/>
</dbReference>
<evidence type="ECO:0000256" key="2">
    <source>
        <dbReference type="ARBA" id="ARBA00004401"/>
    </source>
</evidence>
<sequence>MTTPAATRPAAAERHDPLRAAARAVLTLAVRGRRAEGGPWGEAVLREFDQTTGRWEALRWTAGGVRAALRERRTRAATGAPAVHRPWRAVGLTLALVGVLAVVVRLWVLQFVYIPSGSMQPTLTIGDRVAVEKLSHHAGVDRGDVVLYEQRGRSSVKRVLGLPGDRLECRDGRLLRDGAPVDEPYLTPGTVTECAPVTVPAGALYVLGDHREVSHDSRRDGFVPQDTVFGTALGVAWPLG</sequence>
<dbReference type="PANTHER" id="PTHR43390">
    <property type="entry name" value="SIGNAL PEPTIDASE I"/>
    <property type="match status" value="1"/>
</dbReference>
<comment type="similarity">
    <text evidence="3 8">Belongs to the peptidase S26 family.</text>
</comment>
<evidence type="ECO:0000313" key="10">
    <source>
        <dbReference type="EMBL" id="GIJ03588.1"/>
    </source>
</evidence>
<dbReference type="PANTHER" id="PTHR43390:SF1">
    <property type="entry name" value="CHLOROPLAST PROCESSING PEPTIDASE"/>
    <property type="match status" value="1"/>
</dbReference>
<keyword evidence="6 8" id="KW-0378">Hydrolase</keyword>
<evidence type="ECO:0000256" key="1">
    <source>
        <dbReference type="ARBA" id="ARBA00000677"/>
    </source>
</evidence>
<keyword evidence="11" id="KW-1185">Reference proteome</keyword>
<reference evidence="10" key="1">
    <citation type="submission" date="2021-01" db="EMBL/GenBank/DDBJ databases">
        <title>Whole genome shotgun sequence of Spirilliplanes yamanashiensis NBRC 15828.</title>
        <authorList>
            <person name="Komaki H."/>
            <person name="Tamura T."/>
        </authorList>
    </citation>
    <scope>NUCLEOTIDE SEQUENCE</scope>
    <source>
        <strain evidence="10">NBRC 15828</strain>
    </source>
</reference>
<evidence type="ECO:0000256" key="7">
    <source>
        <dbReference type="PIRSR" id="PIRSR600223-1"/>
    </source>
</evidence>
<dbReference type="Proteomes" id="UP000652013">
    <property type="component" value="Unassembled WGS sequence"/>
</dbReference>
<evidence type="ECO:0000256" key="4">
    <source>
        <dbReference type="ARBA" id="ARBA00013208"/>
    </source>
</evidence>
<accession>A0A8J3Y830</accession>
<evidence type="ECO:0000256" key="5">
    <source>
        <dbReference type="ARBA" id="ARBA00022670"/>
    </source>
</evidence>
<name>A0A8J3Y830_9ACTN</name>
<dbReference type="InterPro" id="IPR019756">
    <property type="entry name" value="Pept_S26A_signal_pept_1_Ser-AS"/>
</dbReference>
<evidence type="ECO:0000259" key="9">
    <source>
        <dbReference type="Pfam" id="PF10502"/>
    </source>
</evidence>
<organism evidence="10 11">
    <name type="scientific">Spirilliplanes yamanashiensis</name>
    <dbReference type="NCBI Taxonomy" id="42233"/>
    <lineage>
        <taxon>Bacteria</taxon>
        <taxon>Bacillati</taxon>
        <taxon>Actinomycetota</taxon>
        <taxon>Actinomycetes</taxon>
        <taxon>Micromonosporales</taxon>
        <taxon>Micromonosporaceae</taxon>
        <taxon>Spirilliplanes</taxon>
    </lineage>
</organism>
<keyword evidence="8" id="KW-0472">Membrane</keyword>
<gene>
    <name evidence="10" type="ORF">Sya03_29400</name>
</gene>
<dbReference type="Gene3D" id="2.10.109.10">
    <property type="entry name" value="Umud Fragment, subunit A"/>
    <property type="match status" value="1"/>
</dbReference>
<dbReference type="InterPro" id="IPR000223">
    <property type="entry name" value="Pept_S26A_signal_pept_1"/>
</dbReference>
<dbReference type="PRINTS" id="PR00727">
    <property type="entry name" value="LEADERPTASE"/>
</dbReference>
<dbReference type="SUPFAM" id="SSF51306">
    <property type="entry name" value="LexA/Signal peptidase"/>
    <property type="match status" value="1"/>
</dbReference>
<dbReference type="GO" id="GO:0005886">
    <property type="term" value="C:plasma membrane"/>
    <property type="evidence" value="ECO:0007669"/>
    <property type="project" value="UniProtKB-SubCell"/>
</dbReference>
<dbReference type="AlphaFoldDB" id="A0A8J3Y830"/>
<keyword evidence="5 8" id="KW-0645">Protease</keyword>
<dbReference type="GO" id="GO:0009003">
    <property type="term" value="F:signal peptidase activity"/>
    <property type="evidence" value="ECO:0007669"/>
    <property type="project" value="UniProtKB-EC"/>
</dbReference>
<dbReference type="NCBIfam" id="TIGR02227">
    <property type="entry name" value="sigpep_I_bact"/>
    <property type="match status" value="1"/>
</dbReference>
<feature type="active site" evidence="7">
    <location>
        <position position="157"/>
    </location>
</feature>
<keyword evidence="8" id="KW-0812">Transmembrane</keyword>
<dbReference type="CDD" id="cd06530">
    <property type="entry name" value="S26_SPase_I"/>
    <property type="match status" value="1"/>
</dbReference>
<feature type="active site" evidence="7">
    <location>
        <position position="118"/>
    </location>
</feature>
<dbReference type="Pfam" id="PF10502">
    <property type="entry name" value="Peptidase_S26"/>
    <property type="match status" value="1"/>
</dbReference>
<protein>
    <recommendedName>
        <fullName evidence="4 8">Signal peptidase I</fullName>
        <ecNumber evidence="4 8">3.4.21.89</ecNumber>
    </recommendedName>
</protein>
<feature type="transmembrane region" description="Helical" evidence="8">
    <location>
        <begin position="89"/>
        <end position="113"/>
    </location>
</feature>